<name>A0AAW4VYJ8_9FIRM</name>
<dbReference type="PANTHER" id="PTHR42939:SF1">
    <property type="entry name" value="ABC TRANSPORTER ATP-BINDING PROTEIN ALBC-RELATED"/>
    <property type="match status" value="1"/>
</dbReference>
<evidence type="ECO:0000256" key="2">
    <source>
        <dbReference type="ARBA" id="ARBA00022741"/>
    </source>
</evidence>
<dbReference type="Gene3D" id="3.40.50.300">
    <property type="entry name" value="P-loop containing nucleotide triphosphate hydrolases"/>
    <property type="match status" value="1"/>
</dbReference>
<protein>
    <submittedName>
        <fullName evidence="5">ABC transporter ATP-binding protein</fullName>
    </submittedName>
</protein>
<gene>
    <name evidence="5" type="ORF">LKD22_05385</name>
</gene>
<organism evidence="5 6">
    <name type="scientific">Agathobaculum butyriciproducens</name>
    <dbReference type="NCBI Taxonomy" id="1628085"/>
    <lineage>
        <taxon>Bacteria</taxon>
        <taxon>Bacillati</taxon>
        <taxon>Bacillota</taxon>
        <taxon>Clostridia</taxon>
        <taxon>Eubacteriales</taxon>
        <taxon>Butyricicoccaceae</taxon>
        <taxon>Agathobaculum</taxon>
    </lineage>
</organism>
<evidence type="ECO:0000313" key="6">
    <source>
        <dbReference type="Proteomes" id="UP001298753"/>
    </source>
</evidence>
<dbReference type="PROSITE" id="PS50893">
    <property type="entry name" value="ABC_TRANSPORTER_2"/>
    <property type="match status" value="1"/>
</dbReference>
<reference evidence="5 6" key="1">
    <citation type="submission" date="2021-10" db="EMBL/GenBank/DDBJ databases">
        <title>Anaerobic single-cell dispensing facilitates the cultivation of human gut bacteria.</title>
        <authorList>
            <person name="Afrizal A."/>
        </authorList>
    </citation>
    <scope>NUCLEOTIDE SEQUENCE [LARGE SCALE GENOMIC DNA]</scope>
    <source>
        <strain evidence="5 6">CLA-AA-H270</strain>
    </source>
</reference>
<dbReference type="Pfam" id="PF00005">
    <property type="entry name" value="ABC_tran"/>
    <property type="match status" value="1"/>
</dbReference>
<evidence type="ECO:0000259" key="4">
    <source>
        <dbReference type="PROSITE" id="PS50893"/>
    </source>
</evidence>
<dbReference type="Proteomes" id="UP001298753">
    <property type="component" value="Unassembled WGS sequence"/>
</dbReference>
<dbReference type="SMART" id="SM00382">
    <property type="entry name" value="AAA"/>
    <property type="match status" value="1"/>
</dbReference>
<sequence>MITATNATKRFEDITAVDHICAEVKDGSVYGLIGSNGAGKSTFLRMLAGILQPDEGTVQIDGEDIFENIAMKERFFFISDEQFFFPNSTPKEMKNYYKRFYSKFDEARYRKLMNGFGLDENRKLRTFSKGMKKQVSVICGVCSGTDYLFCDETFDGLDPVVRQTVKSLFAEDVADRGLTPIIASHNLRELEDICDHVGLLHRGGILFSRDLDDMKLGMYKMQCIFPNPLPDSAWEGFDILHKEQRGSLYTITARGSREELLARVNALNPTFCEMLPLTLEEIFINETEVAGYDVKKLLF</sequence>
<keyword evidence="1" id="KW-0813">Transport</keyword>
<dbReference type="InterPro" id="IPR003439">
    <property type="entry name" value="ABC_transporter-like_ATP-bd"/>
</dbReference>
<dbReference type="EMBL" id="JAJEPX010000011">
    <property type="protein sequence ID" value="MCC2176557.1"/>
    <property type="molecule type" value="Genomic_DNA"/>
</dbReference>
<feature type="domain" description="ABC transporter" evidence="4">
    <location>
        <begin position="2"/>
        <end position="227"/>
    </location>
</feature>
<dbReference type="PANTHER" id="PTHR42939">
    <property type="entry name" value="ABC TRANSPORTER ATP-BINDING PROTEIN ALBC-RELATED"/>
    <property type="match status" value="1"/>
</dbReference>
<proteinExistence type="predicted"/>
<keyword evidence="3 5" id="KW-0067">ATP-binding</keyword>
<keyword evidence="6" id="KW-1185">Reference proteome</keyword>
<evidence type="ECO:0000256" key="3">
    <source>
        <dbReference type="ARBA" id="ARBA00022840"/>
    </source>
</evidence>
<keyword evidence="2" id="KW-0547">Nucleotide-binding</keyword>
<dbReference type="GO" id="GO:0005524">
    <property type="term" value="F:ATP binding"/>
    <property type="evidence" value="ECO:0007669"/>
    <property type="project" value="UniProtKB-KW"/>
</dbReference>
<comment type="caution">
    <text evidence="5">The sequence shown here is derived from an EMBL/GenBank/DDBJ whole genome shotgun (WGS) entry which is preliminary data.</text>
</comment>
<dbReference type="InterPro" id="IPR027417">
    <property type="entry name" value="P-loop_NTPase"/>
</dbReference>
<dbReference type="CDD" id="cd03230">
    <property type="entry name" value="ABC_DR_subfamily_A"/>
    <property type="match status" value="1"/>
</dbReference>
<dbReference type="SUPFAM" id="SSF52540">
    <property type="entry name" value="P-loop containing nucleoside triphosphate hydrolases"/>
    <property type="match status" value="1"/>
</dbReference>
<dbReference type="InterPro" id="IPR051782">
    <property type="entry name" value="ABC_Transporter_VariousFunc"/>
</dbReference>
<dbReference type="InterPro" id="IPR003593">
    <property type="entry name" value="AAA+_ATPase"/>
</dbReference>
<dbReference type="RefSeq" id="WP_117492281.1">
    <property type="nucleotide sequence ID" value="NZ_JAJEPX010000011.1"/>
</dbReference>
<evidence type="ECO:0000313" key="5">
    <source>
        <dbReference type="EMBL" id="MCC2176557.1"/>
    </source>
</evidence>
<dbReference type="GeneID" id="98659605"/>
<dbReference type="AlphaFoldDB" id="A0AAW4VYJ8"/>
<dbReference type="GO" id="GO:0016887">
    <property type="term" value="F:ATP hydrolysis activity"/>
    <property type="evidence" value="ECO:0007669"/>
    <property type="project" value="InterPro"/>
</dbReference>
<accession>A0AAW4VYJ8</accession>
<evidence type="ECO:0000256" key="1">
    <source>
        <dbReference type="ARBA" id="ARBA00022448"/>
    </source>
</evidence>